<keyword evidence="2" id="KW-1133">Transmembrane helix</keyword>
<feature type="region of interest" description="Disordered" evidence="1">
    <location>
        <begin position="69"/>
        <end position="88"/>
    </location>
</feature>
<dbReference type="InterPro" id="IPR027381">
    <property type="entry name" value="LytR/CpsA/Psr_C"/>
</dbReference>
<organism evidence="4">
    <name type="scientific">Herbiconiux sp. A18JL235</name>
    <dbReference type="NCBI Taxonomy" id="3152363"/>
    <lineage>
        <taxon>Bacteria</taxon>
        <taxon>Bacillati</taxon>
        <taxon>Actinomycetota</taxon>
        <taxon>Actinomycetes</taxon>
        <taxon>Micrococcales</taxon>
        <taxon>Microbacteriaceae</taxon>
        <taxon>Herbiconiux</taxon>
    </lineage>
</organism>
<dbReference type="RefSeq" id="WP_368497193.1">
    <property type="nucleotide sequence ID" value="NZ_CP162511.1"/>
</dbReference>
<sequence>MAHFTQDSFDSLPAHPARVGAHRGPRPRGRGWVWFAWAALATVLLVGAGVVYLSVINNNIQFTDAFGGSSTSTDAPSAAPTEEAPAVTPITDGTLPVTILNGTEVVGLAGRVGESAAANGWNIATMANASTSDFATTTVYYEDPANEAAALGLAQLLGGVPTELSSSFQGAALTVVLGTDYAGPGAEAPAEEAPADAPIDEGTGVEG</sequence>
<protein>
    <submittedName>
        <fullName evidence="4">LytR C-terminal domain-containing protein</fullName>
    </submittedName>
</protein>
<evidence type="ECO:0000256" key="1">
    <source>
        <dbReference type="SAM" id="MobiDB-lite"/>
    </source>
</evidence>
<feature type="compositionally biased region" description="Low complexity" evidence="1">
    <location>
        <begin position="195"/>
        <end position="207"/>
    </location>
</feature>
<name>A0AB39BEA7_9MICO</name>
<keyword evidence="2" id="KW-0812">Transmembrane</keyword>
<dbReference type="PANTHER" id="PTHR33392">
    <property type="entry name" value="POLYISOPRENYL-TEICHOIC ACID--PEPTIDOGLYCAN TEICHOIC ACID TRANSFERASE TAGU"/>
    <property type="match status" value="1"/>
</dbReference>
<reference evidence="4" key="1">
    <citation type="submission" date="2024-05" db="EMBL/GenBank/DDBJ databases">
        <title>Herbiconiux sp. A18JL235.</title>
        <authorList>
            <person name="Zhang G."/>
        </authorList>
    </citation>
    <scope>NUCLEOTIDE SEQUENCE</scope>
    <source>
        <strain evidence="4">A18JL235</strain>
    </source>
</reference>
<keyword evidence="2" id="KW-0472">Membrane</keyword>
<feature type="transmembrane region" description="Helical" evidence="2">
    <location>
        <begin position="32"/>
        <end position="55"/>
    </location>
</feature>
<evidence type="ECO:0000256" key="2">
    <source>
        <dbReference type="SAM" id="Phobius"/>
    </source>
</evidence>
<accession>A0AB39BEA7</accession>
<feature type="domain" description="LytR/CpsA/Psr regulator C-terminal" evidence="3">
    <location>
        <begin position="95"/>
        <end position="181"/>
    </location>
</feature>
<dbReference type="Gene3D" id="3.30.70.2390">
    <property type="match status" value="1"/>
</dbReference>
<dbReference type="EMBL" id="CP162511">
    <property type="protein sequence ID" value="XDI04789.1"/>
    <property type="molecule type" value="Genomic_DNA"/>
</dbReference>
<dbReference type="AlphaFoldDB" id="A0AB39BEA7"/>
<dbReference type="PANTHER" id="PTHR33392:SF6">
    <property type="entry name" value="POLYISOPRENYL-TEICHOIC ACID--PEPTIDOGLYCAN TEICHOIC ACID TRANSFERASE TAGU"/>
    <property type="match status" value="1"/>
</dbReference>
<dbReference type="InterPro" id="IPR050922">
    <property type="entry name" value="LytR/CpsA/Psr_CW_biosynth"/>
</dbReference>
<gene>
    <name evidence="4" type="ORF">ABFY20_15800</name>
</gene>
<evidence type="ECO:0000313" key="4">
    <source>
        <dbReference type="EMBL" id="XDI04789.1"/>
    </source>
</evidence>
<feature type="region of interest" description="Disordered" evidence="1">
    <location>
        <begin position="183"/>
        <end position="207"/>
    </location>
</feature>
<proteinExistence type="predicted"/>
<evidence type="ECO:0000259" key="3">
    <source>
        <dbReference type="Pfam" id="PF13399"/>
    </source>
</evidence>
<dbReference type="Pfam" id="PF13399">
    <property type="entry name" value="LytR_C"/>
    <property type="match status" value="1"/>
</dbReference>